<evidence type="ECO:0000256" key="1">
    <source>
        <dbReference type="SAM" id="SignalP"/>
    </source>
</evidence>
<dbReference type="Gene3D" id="3.40.50.300">
    <property type="entry name" value="P-loop containing nucleotide triphosphate hydrolases"/>
    <property type="match status" value="1"/>
</dbReference>
<dbReference type="PANTHER" id="PTHR10704:SF44">
    <property type="entry name" value="LD35051P-RELATED"/>
    <property type="match status" value="1"/>
</dbReference>
<dbReference type="GO" id="GO:0006790">
    <property type="term" value="P:sulfur compound metabolic process"/>
    <property type="evidence" value="ECO:0007669"/>
    <property type="project" value="TreeGrafter"/>
</dbReference>
<feature type="signal peptide" evidence="1">
    <location>
        <begin position="1"/>
        <end position="23"/>
    </location>
</feature>
<evidence type="ECO:0000313" key="3">
    <source>
        <dbReference type="EnsemblMetazoa" id="CapteP222591"/>
    </source>
</evidence>
<feature type="chain" id="PRO_5008788757" description="Sulfotransferase domain-containing protein" evidence="1">
    <location>
        <begin position="24"/>
        <end position="391"/>
    </location>
</feature>
<dbReference type="GO" id="GO:0001517">
    <property type="term" value="F:N-acetylglucosamine 6-O-sulfotransferase activity"/>
    <property type="evidence" value="ECO:0007669"/>
    <property type="project" value="TreeGrafter"/>
</dbReference>
<organism evidence="2">
    <name type="scientific">Capitella teleta</name>
    <name type="common">Polychaete worm</name>
    <dbReference type="NCBI Taxonomy" id="283909"/>
    <lineage>
        <taxon>Eukaryota</taxon>
        <taxon>Metazoa</taxon>
        <taxon>Spiralia</taxon>
        <taxon>Lophotrochozoa</taxon>
        <taxon>Annelida</taxon>
        <taxon>Polychaeta</taxon>
        <taxon>Sedentaria</taxon>
        <taxon>Scolecida</taxon>
        <taxon>Capitellidae</taxon>
        <taxon>Capitella</taxon>
    </lineage>
</organism>
<sequence length="391" mass="45552">MWFTVTGAIVIAIKSFLQDPLLAMDDIYIESPITQKTYRPNPALANLLLTDASAPNSSEPLMVHILAYQRTGSSFTAGLLGEDDRFFYIFEPLEMLYTAMYGLVEAWTKVPNDIFNDFYGFERYSVNLTECQRPIRNICPDRFNTSEGLELSLCKHVLWNNGEWYTAPNDVIWRVMQGGDVTKAAFKEYFRCLEKVAFETKLCAEIYLDIPCQVRPVRIIKTVRTNADLPRMFFRKYDNYRLLHFLRDPRGVALSRRKKSWARGQFEGTSIGKIAKTYCQNVLKDYIKTVLLRNHNPGKVLHVITDGVMQGLEDAARGLYKFINVTMMYSLKETLRKQRMDSIATGTTSYQRINVWKMELTRSEMKDVVEACHDLYRDLKFDWYYSKLRNF</sequence>
<evidence type="ECO:0000313" key="4">
    <source>
        <dbReference type="Proteomes" id="UP000014760"/>
    </source>
</evidence>
<evidence type="ECO:0008006" key="5">
    <source>
        <dbReference type="Google" id="ProtNLM"/>
    </source>
</evidence>
<protein>
    <recommendedName>
        <fullName evidence="5">Sulfotransferase domain-containing protein</fullName>
    </recommendedName>
</protein>
<dbReference type="Proteomes" id="UP000014760">
    <property type="component" value="Unassembled WGS sequence"/>
</dbReference>
<dbReference type="PANTHER" id="PTHR10704">
    <property type="entry name" value="CARBOHYDRATE SULFOTRANSFERASE"/>
    <property type="match status" value="1"/>
</dbReference>
<name>R7V5A5_CAPTE</name>
<proteinExistence type="predicted"/>
<dbReference type="EMBL" id="AMQN01004974">
    <property type="status" value="NOT_ANNOTATED_CDS"/>
    <property type="molecule type" value="Genomic_DNA"/>
</dbReference>
<dbReference type="InterPro" id="IPR027417">
    <property type="entry name" value="P-loop_NTPase"/>
</dbReference>
<dbReference type="EnsemblMetazoa" id="CapteT222591">
    <property type="protein sequence ID" value="CapteP222591"/>
    <property type="gene ID" value="CapteG222591"/>
</dbReference>
<reference evidence="4" key="1">
    <citation type="submission" date="2012-12" db="EMBL/GenBank/DDBJ databases">
        <authorList>
            <person name="Hellsten U."/>
            <person name="Grimwood J."/>
            <person name="Chapman J.A."/>
            <person name="Shapiro H."/>
            <person name="Aerts A."/>
            <person name="Otillar R.P."/>
            <person name="Terry A.Y."/>
            <person name="Boore J.L."/>
            <person name="Simakov O."/>
            <person name="Marletaz F."/>
            <person name="Cho S.-J."/>
            <person name="Edsinger-Gonzales E."/>
            <person name="Havlak P."/>
            <person name="Kuo D.-H."/>
            <person name="Larsson T."/>
            <person name="Lv J."/>
            <person name="Arendt D."/>
            <person name="Savage R."/>
            <person name="Osoegawa K."/>
            <person name="de Jong P."/>
            <person name="Lindberg D.R."/>
            <person name="Seaver E.C."/>
            <person name="Weisblat D.A."/>
            <person name="Putnam N.H."/>
            <person name="Grigoriev I.V."/>
            <person name="Rokhsar D.S."/>
        </authorList>
    </citation>
    <scope>NUCLEOTIDE SEQUENCE</scope>
    <source>
        <strain evidence="4">I ESC-2004</strain>
    </source>
</reference>
<reference evidence="3" key="3">
    <citation type="submission" date="2015-06" db="UniProtKB">
        <authorList>
            <consortium name="EnsemblMetazoa"/>
        </authorList>
    </citation>
    <scope>IDENTIFICATION</scope>
</reference>
<dbReference type="SUPFAM" id="SSF52540">
    <property type="entry name" value="P-loop containing nucleoside triphosphate hydrolases"/>
    <property type="match status" value="1"/>
</dbReference>
<dbReference type="InterPro" id="IPR051135">
    <property type="entry name" value="Gal/GlcNAc/GalNAc_ST"/>
</dbReference>
<keyword evidence="1" id="KW-0732">Signal</keyword>
<dbReference type="EMBL" id="KB294813">
    <property type="protein sequence ID" value="ELU14048.1"/>
    <property type="molecule type" value="Genomic_DNA"/>
</dbReference>
<dbReference type="OrthoDB" id="6410525at2759"/>
<evidence type="ECO:0000313" key="2">
    <source>
        <dbReference type="EMBL" id="ELU14048.1"/>
    </source>
</evidence>
<reference evidence="2 4" key="2">
    <citation type="journal article" date="2013" name="Nature">
        <title>Insights into bilaterian evolution from three spiralian genomes.</title>
        <authorList>
            <person name="Simakov O."/>
            <person name="Marletaz F."/>
            <person name="Cho S.J."/>
            <person name="Edsinger-Gonzales E."/>
            <person name="Havlak P."/>
            <person name="Hellsten U."/>
            <person name="Kuo D.H."/>
            <person name="Larsson T."/>
            <person name="Lv J."/>
            <person name="Arendt D."/>
            <person name="Savage R."/>
            <person name="Osoegawa K."/>
            <person name="de Jong P."/>
            <person name="Grimwood J."/>
            <person name="Chapman J.A."/>
            <person name="Shapiro H."/>
            <person name="Aerts A."/>
            <person name="Otillar R.P."/>
            <person name="Terry A.Y."/>
            <person name="Boore J.L."/>
            <person name="Grigoriev I.V."/>
            <person name="Lindberg D.R."/>
            <person name="Seaver E.C."/>
            <person name="Weisblat D.A."/>
            <person name="Putnam N.H."/>
            <person name="Rokhsar D.S."/>
        </authorList>
    </citation>
    <scope>NUCLEOTIDE SEQUENCE</scope>
    <source>
        <strain evidence="2 4">I ESC-2004</strain>
    </source>
</reference>
<dbReference type="AlphaFoldDB" id="R7V5A5"/>
<dbReference type="GO" id="GO:0006044">
    <property type="term" value="P:N-acetylglucosamine metabolic process"/>
    <property type="evidence" value="ECO:0007669"/>
    <property type="project" value="TreeGrafter"/>
</dbReference>
<accession>R7V5A5</accession>
<keyword evidence="4" id="KW-1185">Reference proteome</keyword>
<dbReference type="HOGENOM" id="CLU_028381_2_2_1"/>
<gene>
    <name evidence="2" type="ORF">CAPTEDRAFT_222591</name>
</gene>